<dbReference type="EC" id="2.3.1.-" evidence="2"/>
<dbReference type="InterPro" id="IPR016181">
    <property type="entry name" value="Acyl_CoA_acyltransferase"/>
</dbReference>
<dbReference type="Gene3D" id="3.40.630.30">
    <property type="match status" value="1"/>
</dbReference>
<dbReference type="EMBL" id="JAUCMN010000009">
    <property type="protein sequence ID" value="MDM7892580.1"/>
    <property type="molecule type" value="Genomic_DNA"/>
</dbReference>
<evidence type="ECO:0000313" key="2">
    <source>
        <dbReference type="EMBL" id="MDM7892580.1"/>
    </source>
</evidence>
<gene>
    <name evidence="2" type="ORF">QUG93_12870</name>
</gene>
<evidence type="ECO:0000259" key="1">
    <source>
        <dbReference type="PROSITE" id="PS51186"/>
    </source>
</evidence>
<dbReference type="PROSITE" id="PS51186">
    <property type="entry name" value="GNAT"/>
    <property type="match status" value="1"/>
</dbReference>
<keyword evidence="2" id="KW-0808">Transferase</keyword>
<dbReference type="RefSeq" id="WP_289474478.1">
    <property type="nucleotide sequence ID" value="NZ_JAUCMN010000009.1"/>
</dbReference>
<dbReference type="Proteomes" id="UP001236404">
    <property type="component" value="Unassembled WGS sequence"/>
</dbReference>
<keyword evidence="2" id="KW-0012">Acyltransferase</keyword>
<organism evidence="2 3">
    <name type="scientific">Curtobacterium caseinilyticum</name>
    <dbReference type="NCBI Taxonomy" id="3055137"/>
    <lineage>
        <taxon>Bacteria</taxon>
        <taxon>Bacillati</taxon>
        <taxon>Actinomycetota</taxon>
        <taxon>Actinomycetes</taxon>
        <taxon>Micrococcales</taxon>
        <taxon>Microbacteriaceae</taxon>
        <taxon>Curtobacterium</taxon>
    </lineage>
</organism>
<accession>A0ABT7TSK9</accession>
<feature type="domain" description="N-acetyltransferase" evidence="1">
    <location>
        <begin position="1"/>
        <end position="142"/>
    </location>
</feature>
<comment type="caution">
    <text evidence="2">The sequence shown here is derived from an EMBL/GenBank/DDBJ whole genome shotgun (WGS) entry which is preliminary data.</text>
</comment>
<dbReference type="InterPro" id="IPR000182">
    <property type="entry name" value="GNAT_dom"/>
</dbReference>
<name>A0ABT7TSK9_9MICO</name>
<dbReference type="Pfam" id="PF00583">
    <property type="entry name" value="Acetyltransf_1"/>
    <property type="match status" value="1"/>
</dbReference>
<proteinExistence type="predicted"/>
<dbReference type="CDD" id="cd04301">
    <property type="entry name" value="NAT_SF"/>
    <property type="match status" value="1"/>
</dbReference>
<keyword evidence="3" id="KW-1185">Reference proteome</keyword>
<reference evidence="2 3" key="1">
    <citation type="submission" date="2023-06" db="EMBL/GenBank/DDBJ databases">
        <authorList>
            <person name="Feng G."/>
            <person name="Li J."/>
            <person name="Zhu H."/>
        </authorList>
    </citation>
    <scope>NUCLEOTIDE SEQUENCE [LARGE SCALE GENOMIC DNA]</scope>
    <source>
        <strain evidence="2 3">RHCKG28</strain>
    </source>
</reference>
<dbReference type="GO" id="GO:0016746">
    <property type="term" value="F:acyltransferase activity"/>
    <property type="evidence" value="ECO:0007669"/>
    <property type="project" value="UniProtKB-KW"/>
</dbReference>
<protein>
    <submittedName>
        <fullName evidence="2">GNAT family N-acetyltransferase</fullName>
        <ecNumber evidence="2">2.3.1.-</ecNumber>
    </submittedName>
</protein>
<evidence type="ECO:0000313" key="3">
    <source>
        <dbReference type="Proteomes" id="UP001236404"/>
    </source>
</evidence>
<dbReference type="SUPFAM" id="SSF55729">
    <property type="entry name" value="Acyl-CoA N-acyltransferases (Nat)"/>
    <property type="match status" value="1"/>
</dbReference>
<sequence>MPLAEPTPVRVGPDDVDEVRAFLSACDLTVAGLADPGVRLWAVRGATGAVVGTTGYETGPDGRHALLRSVAVGPALRGSGRGAALARFAMADATAGGAQRAWLFSRRSGPFWQGLGFAPADRAELATVLAGTTQVELFRTTGQLGREVAWSRPLVAPVPFVP</sequence>